<dbReference type="Proteomes" id="UP000276741">
    <property type="component" value="Chromosome"/>
</dbReference>
<dbReference type="NCBIfam" id="TIGR03154">
    <property type="entry name" value="sulfolob_CbsA"/>
    <property type="match status" value="1"/>
</dbReference>
<dbReference type="EMBL" id="BMQS01000004">
    <property type="protein sequence ID" value="GGT90801.1"/>
    <property type="molecule type" value="Genomic_DNA"/>
</dbReference>
<evidence type="ECO:0000313" key="11">
    <source>
        <dbReference type="Proteomes" id="UP000276741"/>
    </source>
</evidence>
<dbReference type="OrthoDB" id="145826at2157"/>
<reference evidence="11" key="2">
    <citation type="submission" date="2018-04" db="EMBL/GenBank/DDBJ databases">
        <title>Complete genome sequence of Sulfodiicoccus acidiphilus strain HS-1.</title>
        <authorList>
            <person name="Sakai H.D."/>
            <person name="Kurosawa N."/>
        </authorList>
    </citation>
    <scope>NUCLEOTIDE SEQUENCE [LARGE SCALE GENOMIC DNA]</scope>
    <source>
        <strain evidence="11">HS-1</strain>
    </source>
</reference>
<gene>
    <name evidence="10" type="ORF">GCM10007116_05830</name>
    <name evidence="9" type="ORF">HS1genome_0637</name>
</gene>
<evidence type="ECO:0000256" key="6">
    <source>
        <dbReference type="NCBIfam" id="TIGR03154"/>
    </source>
</evidence>
<dbReference type="Proteomes" id="UP000616143">
    <property type="component" value="Unassembled WGS sequence"/>
</dbReference>
<dbReference type="InterPro" id="IPR017572">
    <property type="entry name" value="Cyt_b558/566_suA"/>
</dbReference>
<dbReference type="SMART" id="SM00887">
    <property type="entry name" value="EB_dh"/>
    <property type="match status" value="1"/>
</dbReference>
<evidence type="ECO:0000256" key="2">
    <source>
        <dbReference type="ARBA" id="ARBA00022617"/>
    </source>
</evidence>
<reference evidence="9" key="3">
    <citation type="journal article" date="2019" name="BMC Res. Notes">
        <title>Complete genome sequence of the Sulfodiicoccus acidiphilus strain HS-1T, the first crenarchaeon that lacks polB3, isolated from an acidic hot spring in Ohwaku-dani, Hakone, Japan.</title>
        <authorList>
            <person name="Sakai H.D."/>
            <person name="Kurosawa N."/>
        </authorList>
    </citation>
    <scope>NUCLEOTIDE SEQUENCE</scope>
    <source>
        <strain evidence="9">HS-1</strain>
    </source>
</reference>
<feature type="transmembrane region" description="Helical" evidence="7">
    <location>
        <begin position="423"/>
        <end position="442"/>
    </location>
</feature>
<keyword evidence="1" id="KW-0813">Transport</keyword>
<dbReference type="GO" id="GO:0020037">
    <property type="term" value="F:heme binding"/>
    <property type="evidence" value="ECO:0007669"/>
    <property type="project" value="InterPro"/>
</dbReference>
<dbReference type="EMBL" id="AP018553">
    <property type="protein sequence ID" value="BBD72248.1"/>
    <property type="molecule type" value="Genomic_DNA"/>
</dbReference>
<reference evidence="10" key="4">
    <citation type="submission" date="2020-09" db="EMBL/GenBank/DDBJ databases">
        <authorList>
            <person name="Sun Q."/>
            <person name="Ohkuma M."/>
        </authorList>
    </citation>
    <scope>NUCLEOTIDE SEQUENCE</scope>
    <source>
        <strain evidence="10">JCM 31740</strain>
    </source>
</reference>
<organism evidence="9 11">
    <name type="scientific">Sulfodiicoccus acidiphilus</name>
    <dbReference type="NCBI Taxonomy" id="1670455"/>
    <lineage>
        <taxon>Archaea</taxon>
        <taxon>Thermoproteota</taxon>
        <taxon>Thermoprotei</taxon>
        <taxon>Sulfolobales</taxon>
        <taxon>Sulfolobaceae</taxon>
        <taxon>Sulfodiicoccus</taxon>
    </lineage>
</organism>
<keyword evidence="7" id="KW-0472">Membrane</keyword>
<feature type="domain" description="Cytochrome c-552/DMSO reductase-like haem-binding" evidence="8">
    <location>
        <begin position="50"/>
        <end position="393"/>
    </location>
</feature>
<dbReference type="GO" id="GO:0046872">
    <property type="term" value="F:metal ion binding"/>
    <property type="evidence" value="ECO:0007669"/>
    <property type="project" value="UniProtKB-KW"/>
</dbReference>
<sequence>MNRLTLLVVMVALALSFTAVLVGVPLAQTAPQITAYRVHGSLNLGDPGSESFWNSIPWTNVSLTANLNGVPTSGITPYVLVKAAWNGTDLVVLMKWPDENPAFNAWSAAAASLYPPASGPGVFRIMELTHGVTYTLEKNYTDYYTIVNGTQLPGRLVLNYSGVAVLPAPNDTQIQVLGNGTILLYHSPRPMEYLLDQDSMFYGYYVNSTWYYPDRAAIMWYMGSETSPMDCMNIGGKFPGQVYDGVKITQAGGSLSAGPANIWMWVSGATWNSSQDPAFKVGLWTNTSLTGLNYTTNHGFAVPLYTNQTNMYEVDTAGIWYSPVASSGLQGSLFYVWTGASWSNGTWTVEFARPMAVPTSLAQYEPNFTVGHSYDVAFAVWQGRAGETLFDKSITSNFLTLYVSSSAPSVPTSTVTLSTTDEVTIVGLVVALVVLALLYVVFRK</sequence>
<dbReference type="GeneID" id="38666142"/>
<keyword evidence="3" id="KW-0479">Metal-binding</keyword>
<dbReference type="GO" id="GO:0022900">
    <property type="term" value="P:electron transport chain"/>
    <property type="evidence" value="ECO:0007669"/>
    <property type="project" value="InterPro"/>
</dbReference>
<accession>A0A348B246</accession>
<keyword evidence="5" id="KW-0408">Iron</keyword>
<evidence type="ECO:0000256" key="5">
    <source>
        <dbReference type="ARBA" id="ARBA00023004"/>
    </source>
</evidence>
<keyword evidence="11" id="KW-1185">Reference proteome</keyword>
<protein>
    <recommendedName>
        <fullName evidence="6">Cytochrome b558/566 subunit A</fullName>
    </recommendedName>
</protein>
<evidence type="ECO:0000256" key="3">
    <source>
        <dbReference type="ARBA" id="ARBA00022723"/>
    </source>
</evidence>
<dbReference type="InterPro" id="IPR019020">
    <property type="entry name" value="Cyt-c552/DMSO_Rdtase_haem-bd"/>
</dbReference>
<dbReference type="Pfam" id="PF09459">
    <property type="entry name" value="EB_dh"/>
    <property type="match status" value="1"/>
</dbReference>
<dbReference type="RefSeq" id="WP_126449603.1">
    <property type="nucleotide sequence ID" value="NZ_AP018553.1"/>
</dbReference>
<evidence type="ECO:0000256" key="1">
    <source>
        <dbReference type="ARBA" id="ARBA00022448"/>
    </source>
</evidence>
<evidence type="ECO:0000256" key="4">
    <source>
        <dbReference type="ARBA" id="ARBA00022982"/>
    </source>
</evidence>
<dbReference type="AlphaFoldDB" id="A0A348B246"/>
<dbReference type="GO" id="GO:0005886">
    <property type="term" value="C:plasma membrane"/>
    <property type="evidence" value="ECO:0007669"/>
    <property type="project" value="InterPro"/>
</dbReference>
<evidence type="ECO:0000256" key="7">
    <source>
        <dbReference type="SAM" id="Phobius"/>
    </source>
</evidence>
<keyword evidence="7" id="KW-1133">Transmembrane helix</keyword>
<evidence type="ECO:0000259" key="8">
    <source>
        <dbReference type="SMART" id="SM00887"/>
    </source>
</evidence>
<keyword evidence="4" id="KW-0249">Electron transport</keyword>
<keyword evidence="7" id="KW-0812">Transmembrane</keyword>
<dbReference type="KEGG" id="sacd:HS1genome_0637"/>
<keyword evidence="2" id="KW-0349">Heme</keyword>
<reference evidence="10" key="1">
    <citation type="journal article" date="2014" name="Int. J. Syst. Evol. Microbiol.">
        <title>Complete genome sequence of Corynebacterium casei LMG S-19264T (=DSM 44701T), isolated from a smear-ripened cheese.</title>
        <authorList>
            <consortium name="US DOE Joint Genome Institute (JGI-PGF)"/>
            <person name="Walter F."/>
            <person name="Albersmeier A."/>
            <person name="Kalinowski J."/>
            <person name="Ruckert C."/>
        </authorList>
    </citation>
    <scope>NUCLEOTIDE SEQUENCE</scope>
    <source>
        <strain evidence="10">JCM 31740</strain>
    </source>
</reference>
<evidence type="ECO:0000313" key="9">
    <source>
        <dbReference type="EMBL" id="BBD72248.1"/>
    </source>
</evidence>
<evidence type="ECO:0000313" key="10">
    <source>
        <dbReference type="EMBL" id="GGT90801.1"/>
    </source>
</evidence>
<name>A0A348B246_9CREN</name>
<proteinExistence type="predicted"/>
<dbReference type="Gene3D" id="2.60.40.1190">
    <property type="match status" value="1"/>
</dbReference>